<proteinExistence type="inferred from homology"/>
<dbReference type="Gene3D" id="2.40.50.140">
    <property type="entry name" value="Nucleic acid-binding proteins"/>
    <property type="match status" value="1"/>
</dbReference>
<feature type="binding site" evidence="4">
    <location>
        <position position="302"/>
    </location>
    <ligand>
        <name>S-adenosyl-L-methionine</name>
        <dbReference type="ChEBI" id="CHEBI:59789"/>
    </ligand>
</feature>
<evidence type="ECO:0000256" key="2">
    <source>
        <dbReference type="ARBA" id="ARBA00022679"/>
    </source>
</evidence>
<keyword evidence="8" id="KW-1185">Reference proteome</keyword>
<comment type="similarity">
    <text evidence="4">Belongs to the class I-like SAM-binding methyltransferase superfamily. RNA M5U methyltransferase family.</text>
</comment>
<evidence type="ECO:0000313" key="7">
    <source>
        <dbReference type="EMBL" id="TQL72785.1"/>
    </source>
</evidence>
<dbReference type="PANTHER" id="PTHR11061:SF30">
    <property type="entry name" value="TRNA (URACIL(54)-C(5))-METHYLTRANSFERASE"/>
    <property type="match status" value="1"/>
</dbReference>
<evidence type="ECO:0000259" key="6">
    <source>
        <dbReference type="PROSITE" id="PS50926"/>
    </source>
</evidence>
<keyword evidence="1 4" id="KW-0489">Methyltransferase</keyword>
<feature type="domain" description="TRAM" evidence="6">
    <location>
        <begin position="16"/>
        <end position="76"/>
    </location>
</feature>
<reference evidence="7 8" key="1">
    <citation type="submission" date="2019-06" db="EMBL/GenBank/DDBJ databases">
        <title>Sequencing the genomes of 1000 actinobacteria strains.</title>
        <authorList>
            <person name="Klenk H.-P."/>
        </authorList>
    </citation>
    <scope>NUCLEOTIDE SEQUENCE [LARGE SCALE GENOMIC DNA]</scope>
    <source>
        <strain evidence="7 8">DSM 24083</strain>
    </source>
</reference>
<sequence length="492" mass="53699">MTSTGSQTAAHLAAHDKDAGQILTLEVGAMAHGGHCVARHDGRVVFVRHAIPGEIVNAAVTAGGEDARFWRADTVSVVRPSEFRRSHQWKLADSIRAHASGRFPVGGAEFGHITLEHQRRLKAQVFRDTMARIGKLNVEAPVVGITEDEPTGLHWRTRNAFSVTTTGRLAMNVHRSASVVPVRNIPLGVRQLDALQLWDIDFTGAARVEVATPSHGEEVLVVIFPLDTVAASKKQLEHHIAQWRKRMIHLPSKVSVVVGLRAEQFGPLEVVRLRGRTWLTEVVETEAFGVHTFRVSGDGFWQVHRDAPATLVKAVLEALDVQPGQVVADLYAGAGLFSKFIADGVGDDGLVLSVEASPGASRDARKNLHDAKQACVINGLTDRIIGSWLQRPDASLAKGGLDGRQVDAVVLDPPRAGAGRATITRIHQLAAEKIVYVSCDPASFARDTKWLVEHGWEIEDSTIYDLFPDTYHMETVTTFRPSAALRQSRDND</sequence>
<dbReference type="Pfam" id="PF01938">
    <property type="entry name" value="TRAM"/>
    <property type="match status" value="1"/>
</dbReference>
<dbReference type="SUPFAM" id="SSF53335">
    <property type="entry name" value="S-adenosyl-L-methionine-dependent methyltransferases"/>
    <property type="match status" value="1"/>
</dbReference>
<dbReference type="Gene3D" id="3.40.50.150">
    <property type="entry name" value="Vaccinia Virus protein VP39"/>
    <property type="match status" value="1"/>
</dbReference>
<feature type="active site" description="Nucleophile" evidence="4">
    <location>
        <position position="439"/>
    </location>
</feature>
<dbReference type="PROSITE" id="PS01230">
    <property type="entry name" value="TRMA_1"/>
    <property type="match status" value="1"/>
</dbReference>
<dbReference type="InterPro" id="IPR002792">
    <property type="entry name" value="TRAM_dom"/>
</dbReference>
<evidence type="ECO:0000256" key="3">
    <source>
        <dbReference type="ARBA" id="ARBA00022691"/>
    </source>
</evidence>
<dbReference type="GO" id="GO:0070475">
    <property type="term" value="P:rRNA base methylation"/>
    <property type="evidence" value="ECO:0007669"/>
    <property type="project" value="TreeGrafter"/>
</dbReference>
<dbReference type="InterPro" id="IPR012340">
    <property type="entry name" value="NA-bd_OB-fold"/>
</dbReference>
<feature type="binding site" evidence="4">
    <location>
        <position position="412"/>
    </location>
    <ligand>
        <name>S-adenosyl-L-methionine</name>
        <dbReference type="ChEBI" id="CHEBI:59789"/>
    </ligand>
</feature>
<feature type="active site" evidence="5">
    <location>
        <position position="439"/>
    </location>
</feature>
<evidence type="ECO:0000256" key="4">
    <source>
        <dbReference type="PROSITE-ProRule" id="PRU01024"/>
    </source>
</evidence>
<gene>
    <name evidence="7" type="ORF">FB556_1454</name>
</gene>
<comment type="caution">
    <text evidence="7">The sequence shown here is derived from an EMBL/GenBank/DDBJ whole genome shotgun (WGS) entry which is preliminary data.</text>
</comment>
<dbReference type="PANTHER" id="PTHR11061">
    <property type="entry name" value="RNA M5U METHYLTRANSFERASE"/>
    <property type="match status" value="1"/>
</dbReference>
<organism evidence="7 8">
    <name type="scientific">Enteractinococcus coprophilus</name>
    <dbReference type="NCBI Taxonomy" id="1027633"/>
    <lineage>
        <taxon>Bacteria</taxon>
        <taxon>Bacillati</taxon>
        <taxon>Actinomycetota</taxon>
        <taxon>Actinomycetes</taxon>
        <taxon>Micrococcales</taxon>
        <taxon>Micrococcaceae</taxon>
    </lineage>
</organism>
<dbReference type="Gene3D" id="2.40.50.1070">
    <property type="match status" value="1"/>
</dbReference>
<dbReference type="PROSITE" id="PS51687">
    <property type="entry name" value="SAM_MT_RNA_M5U"/>
    <property type="match status" value="1"/>
</dbReference>
<evidence type="ECO:0000313" key="8">
    <source>
        <dbReference type="Proteomes" id="UP000319746"/>
    </source>
</evidence>
<keyword evidence="3 4" id="KW-0949">S-adenosyl-L-methionine</keyword>
<evidence type="ECO:0000256" key="5">
    <source>
        <dbReference type="PROSITE-ProRule" id="PRU10015"/>
    </source>
</evidence>
<dbReference type="GO" id="GO:0070041">
    <property type="term" value="F:rRNA (uridine-C5-)-methyltransferase activity"/>
    <property type="evidence" value="ECO:0007669"/>
    <property type="project" value="TreeGrafter"/>
</dbReference>
<protein>
    <submittedName>
        <fullName evidence="7">tRNA/tmRNA/rRNA uracil-C5-methylase (TrmA/RlmC/RlmD family)</fullName>
    </submittedName>
</protein>
<dbReference type="OrthoDB" id="9804590at2"/>
<dbReference type="InterPro" id="IPR010280">
    <property type="entry name" value="U5_MeTrfase_fam"/>
</dbReference>
<dbReference type="PROSITE" id="PS50926">
    <property type="entry name" value="TRAM"/>
    <property type="match status" value="1"/>
</dbReference>
<dbReference type="SUPFAM" id="SSF50249">
    <property type="entry name" value="Nucleic acid-binding proteins"/>
    <property type="match status" value="1"/>
</dbReference>
<dbReference type="EMBL" id="VFOU01000002">
    <property type="protein sequence ID" value="TQL72785.1"/>
    <property type="molecule type" value="Genomic_DNA"/>
</dbReference>
<accession>A0A543AJM5</accession>
<dbReference type="InterPro" id="IPR030390">
    <property type="entry name" value="MeTrfase_TrmA_AS"/>
</dbReference>
<dbReference type="Proteomes" id="UP000319746">
    <property type="component" value="Unassembled WGS sequence"/>
</dbReference>
<dbReference type="InterPro" id="IPR029063">
    <property type="entry name" value="SAM-dependent_MTases_sf"/>
</dbReference>
<evidence type="ECO:0000256" key="1">
    <source>
        <dbReference type="ARBA" id="ARBA00022603"/>
    </source>
</evidence>
<dbReference type="RefSeq" id="WP_141866169.1">
    <property type="nucleotide sequence ID" value="NZ_BAABAN010000004.1"/>
</dbReference>
<name>A0A543AJM5_9MICC</name>
<dbReference type="Pfam" id="PF05958">
    <property type="entry name" value="tRNA_U5-meth_tr"/>
    <property type="match status" value="1"/>
</dbReference>
<keyword evidence="2 4" id="KW-0808">Transferase</keyword>
<feature type="binding site" evidence="4">
    <location>
        <position position="355"/>
    </location>
    <ligand>
        <name>S-adenosyl-L-methionine</name>
        <dbReference type="ChEBI" id="CHEBI:59789"/>
    </ligand>
</feature>
<feature type="binding site" evidence="4">
    <location>
        <position position="331"/>
    </location>
    <ligand>
        <name>S-adenosyl-L-methionine</name>
        <dbReference type="ChEBI" id="CHEBI:59789"/>
    </ligand>
</feature>
<dbReference type="AlphaFoldDB" id="A0A543AJM5"/>